<dbReference type="EMBL" id="NAJO01000012">
    <property type="protein sequence ID" value="OQO08308.1"/>
    <property type="molecule type" value="Genomic_DNA"/>
</dbReference>
<feature type="region of interest" description="Disordered" evidence="1">
    <location>
        <begin position="49"/>
        <end position="73"/>
    </location>
</feature>
<comment type="caution">
    <text evidence="2">The sequence shown here is derived from an EMBL/GenBank/DDBJ whole genome shotgun (WGS) entry which is preliminary data.</text>
</comment>
<sequence>MKQILEGKIQRAPPTLPGMKRVALAPLPGMDRVALPQLPLETKAVFSPLPLPPLPPMKRKAQDTTGKGDPKRIKKSCPFPSCVKWDKDEWIAPTTKRSHVKSAHKMILGQQRQCPYESCTTEIELIGYDADKVRILKQHLVEVHQWKEEAIHGLYANAISSGIIPAKSPGLIRAYRAVFAS</sequence>
<gene>
    <name evidence="2" type="ORF">B0A48_06178</name>
</gene>
<evidence type="ECO:0000313" key="2">
    <source>
        <dbReference type="EMBL" id="OQO08308.1"/>
    </source>
</evidence>
<feature type="compositionally biased region" description="Basic and acidic residues" evidence="1">
    <location>
        <begin position="60"/>
        <end position="71"/>
    </location>
</feature>
<keyword evidence="3" id="KW-1185">Reference proteome</keyword>
<organism evidence="2 3">
    <name type="scientific">Cryoendolithus antarcticus</name>
    <dbReference type="NCBI Taxonomy" id="1507870"/>
    <lineage>
        <taxon>Eukaryota</taxon>
        <taxon>Fungi</taxon>
        <taxon>Dikarya</taxon>
        <taxon>Ascomycota</taxon>
        <taxon>Pezizomycotina</taxon>
        <taxon>Dothideomycetes</taxon>
        <taxon>Dothideomycetidae</taxon>
        <taxon>Cladosporiales</taxon>
        <taxon>Cladosporiaceae</taxon>
        <taxon>Cryoendolithus</taxon>
    </lineage>
</organism>
<evidence type="ECO:0000256" key="1">
    <source>
        <dbReference type="SAM" id="MobiDB-lite"/>
    </source>
</evidence>
<proteinExistence type="predicted"/>
<evidence type="ECO:0000313" key="3">
    <source>
        <dbReference type="Proteomes" id="UP000192596"/>
    </source>
</evidence>
<dbReference type="InParanoid" id="A0A1V8TAP7"/>
<name>A0A1V8TAP7_9PEZI</name>
<protein>
    <submittedName>
        <fullName evidence="2">Uncharacterized protein</fullName>
    </submittedName>
</protein>
<accession>A0A1V8TAP7</accession>
<dbReference type="Proteomes" id="UP000192596">
    <property type="component" value="Unassembled WGS sequence"/>
</dbReference>
<reference evidence="3" key="1">
    <citation type="submission" date="2017-03" db="EMBL/GenBank/DDBJ databases">
        <title>Genomes of endolithic fungi from Antarctica.</title>
        <authorList>
            <person name="Coleine C."/>
            <person name="Masonjones S."/>
            <person name="Stajich J.E."/>
        </authorList>
    </citation>
    <scope>NUCLEOTIDE SEQUENCE [LARGE SCALE GENOMIC DNA]</scope>
    <source>
        <strain evidence="3">CCFEE 5527</strain>
    </source>
</reference>
<dbReference type="AlphaFoldDB" id="A0A1V8TAP7"/>